<feature type="transmembrane region" description="Helical" evidence="8">
    <location>
        <begin position="226"/>
        <end position="249"/>
    </location>
</feature>
<gene>
    <name evidence="9" type="ORF">BSIN_2514</name>
</gene>
<feature type="transmembrane region" description="Helical" evidence="8">
    <location>
        <begin position="380"/>
        <end position="399"/>
    </location>
</feature>
<keyword evidence="3" id="KW-1003">Cell membrane</keyword>
<feature type="transmembrane region" description="Helical" evidence="8">
    <location>
        <begin position="341"/>
        <end position="359"/>
    </location>
</feature>
<protein>
    <submittedName>
        <fullName evidence="9">Inner membrane protein</fullName>
    </submittedName>
</protein>
<dbReference type="GO" id="GO:0005886">
    <property type="term" value="C:plasma membrane"/>
    <property type="evidence" value="ECO:0007669"/>
    <property type="project" value="UniProtKB-SubCell"/>
</dbReference>
<dbReference type="RefSeq" id="WP_089340021.1">
    <property type="nucleotide sequence ID" value="NZ_FXAN01000041.1"/>
</dbReference>
<name>A0A238H2L7_9BURK</name>
<dbReference type="Pfam" id="PF03601">
    <property type="entry name" value="Cons_hypoth698"/>
    <property type="match status" value="1"/>
</dbReference>
<accession>A0A238H2L7</accession>
<comment type="subcellular location">
    <subcellularLocation>
        <location evidence="1">Cell membrane</location>
        <topology evidence="1">Multi-pass membrane protein</topology>
    </subcellularLocation>
</comment>
<sequence>MGGSQRGTTPAGALDKRGADGHRPARSGWWRALISNEDWWSIWIGLGLVLAAYLLFAFGGSIKGLAVAPAKWSDVGQAARDLGTHLTRYVALFAVFGVLFSISVAALGQKLAHFVPSFAIVFVASALIYALGAWSDAAKYNLEPPLVALALGLVLSNAFALPEWFRAGLRVEFYIKVGIVLLGATLPFTLLVWAGPIAVVQASLVSLVTFFTIFAVAGALGLDKRFAAVLGAGGAVCGVSASIAIAGAVRARREDAAISITLVILWAIVMIFALPFASRALGLPTGIAGAWIGTSEFADAAGLAAAQAYGDFAKHGAGAIAGAPEAALQAFTLMKVVGRDIWIGIWAFALAIVATTRWERVDGVRAQPRASEIWARFPKFVIGFVVASAFVTWVASHYTLADYRKIVTPELVAPITVLRTWAFIFCFFSIGLTTRLKALSATGARPFAAFTAGVAVNVIVGYLLSVYVFGGYWASLGQ</sequence>
<dbReference type="Proteomes" id="UP000198460">
    <property type="component" value="Unassembled WGS sequence"/>
</dbReference>
<feature type="transmembrane region" description="Helical" evidence="8">
    <location>
        <begin position="40"/>
        <end position="68"/>
    </location>
</feature>
<dbReference type="AlphaFoldDB" id="A0A238H2L7"/>
<dbReference type="EMBL" id="FXAN01000041">
    <property type="protein sequence ID" value="SMF99496.1"/>
    <property type="molecule type" value="Genomic_DNA"/>
</dbReference>
<evidence type="ECO:0000256" key="1">
    <source>
        <dbReference type="ARBA" id="ARBA00004651"/>
    </source>
</evidence>
<evidence type="ECO:0000256" key="3">
    <source>
        <dbReference type="ARBA" id="ARBA00022475"/>
    </source>
</evidence>
<keyword evidence="5 8" id="KW-1133">Transmembrane helix</keyword>
<feature type="transmembrane region" description="Helical" evidence="8">
    <location>
        <begin position="114"/>
        <end position="134"/>
    </location>
</feature>
<comment type="similarity">
    <text evidence="2">Belongs to the UPF0324 family.</text>
</comment>
<feature type="transmembrane region" description="Helical" evidence="8">
    <location>
        <begin position="173"/>
        <end position="193"/>
    </location>
</feature>
<dbReference type="PANTHER" id="PTHR30106:SF1">
    <property type="entry name" value="UPF0324 MEMBRANE PROTEIN FN0533"/>
    <property type="match status" value="1"/>
</dbReference>
<evidence type="ECO:0000256" key="4">
    <source>
        <dbReference type="ARBA" id="ARBA00022692"/>
    </source>
</evidence>
<feature type="transmembrane region" description="Helical" evidence="8">
    <location>
        <begin position="411"/>
        <end position="434"/>
    </location>
</feature>
<organism evidence="9 10">
    <name type="scientific">Burkholderia singularis</name>
    <dbReference type="NCBI Taxonomy" id="1503053"/>
    <lineage>
        <taxon>Bacteria</taxon>
        <taxon>Pseudomonadati</taxon>
        <taxon>Pseudomonadota</taxon>
        <taxon>Betaproteobacteria</taxon>
        <taxon>Burkholderiales</taxon>
        <taxon>Burkholderiaceae</taxon>
        <taxon>Burkholderia</taxon>
        <taxon>pseudomallei group</taxon>
    </lineage>
</organism>
<dbReference type="InterPro" id="IPR018383">
    <property type="entry name" value="UPF0324_pro"/>
</dbReference>
<keyword evidence="6 8" id="KW-0472">Membrane</keyword>
<proteinExistence type="inferred from homology"/>
<evidence type="ECO:0000256" key="8">
    <source>
        <dbReference type="SAM" id="Phobius"/>
    </source>
</evidence>
<evidence type="ECO:0000256" key="2">
    <source>
        <dbReference type="ARBA" id="ARBA00007977"/>
    </source>
</evidence>
<feature type="transmembrane region" description="Helical" evidence="8">
    <location>
        <begin position="89"/>
        <end position="108"/>
    </location>
</feature>
<feature type="transmembrane region" description="Helical" evidence="8">
    <location>
        <begin position="200"/>
        <end position="220"/>
    </location>
</feature>
<evidence type="ECO:0000256" key="5">
    <source>
        <dbReference type="ARBA" id="ARBA00022989"/>
    </source>
</evidence>
<evidence type="ECO:0000313" key="10">
    <source>
        <dbReference type="Proteomes" id="UP000198460"/>
    </source>
</evidence>
<feature type="transmembrane region" description="Helical" evidence="8">
    <location>
        <begin position="446"/>
        <end position="469"/>
    </location>
</feature>
<keyword evidence="4 8" id="KW-0812">Transmembrane</keyword>
<evidence type="ECO:0000256" key="7">
    <source>
        <dbReference type="SAM" id="MobiDB-lite"/>
    </source>
</evidence>
<feature type="transmembrane region" description="Helical" evidence="8">
    <location>
        <begin position="146"/>
        <end position="167"/>
    </location>
</feature>
<evidence type="ECO:0000256" key="6">
    <source>
        <dbReference type="ARBA" id="ARBA00023136"/>
    </source>
</evidence>
<evidence type="ECO:0000313" key="9">
    <source>
        <dbReference type="EMBL" id="SMF99496.1"/>
    </source>
</evidence>
<reference evidence="9 10" key="1">
    <citation type="submission" date="2017-04" db="EMBL/GenBank/DDBJ databases">
        <authorList>
            <person name="Afonso C.L."/>
            <person name="Miller P.J."/>
            <person name="Scott M.A."/>
            <person name="Spackman E."/>
            <person name="Goraichik I."/>
            <person name="Dimitrov K.M."/>
            <person name="Suarez D.L."/>
            <person name="Swayne D.E."/>
        </authorList>
    </citation>
    <scope>NUCLEOTIDE SEQUENCE [LARGE SCALE GENOMIC DNA]</scope>
    <source>
        <strain evidence="9">LMG 28154</strain>
    </source>
</reference>
<dbReference type="PANTHER" id="PTHR30106">
    <property type="entry name" value="INNER MEMBRANE PROTEIN YEIH-RELATED"/>
    <property type="match status" value="1"/>
</dbReference>
<feature type="transmembrane region" description="Helical" evidence="8">
    <location>
        <begin position="256"/>
        <end position="277"/>
    </location>
</feature>
<feature type="compositionally biased region" description="Basic and acidic residues" evidence="7">
    <location>
        <begin position="14"/>
        <end position="23"/>
    </location>
</feature>
<feature type="region of interest" description="Disordered" evidence="7">
    <location>
        <begin position="1"/>
        <end position="23"/>
    </location>
</feature>